<dbReference type="OrthoDB" id="2196318at2759"/>
<dbReference type="AlphaFoldDB" id="L2GYC5"/>
<gene>
    <name evidence="2" type="ORF">VCUG_00124</name>
</gene>
<dbReference type="VEuPathDB" id="MicrosporidiaDB:VCUG_00124"/>
<keyword evidence="1" id="KW-0732">Signal</keyword>
<protein>
    <submittedName>
        <fullName evidence="2">Uncharacterized protein</fullName>
    </submittedName>
</protein>
<feature type="signal peptide" evidence="1">
    <location>
        <begin position="1"/>
        <end position="17"/>
    </location>
</feature>
<dbReference type="OMA" id="IPICPPY"/>
<sequence length="524" mass="58784">MLFFTSSILALIAFVCANYERVLLIPKKCNEDPGEICKLNGKMGVMATARNLPLLINLLQRNKIDAAAVSGWNGTSGNFVLRSNGALAPYEPLTNQASYAFCYGSCSLGYSDKMSAQPAYVAYHQRNKESTGGYGRYQAYEKPWASSYNEYSKASGVYNEPCIPICPPYEREPCIPICPPYNKEPCIPICPPYQPYEPCIPICPPYNKEPCIPICPPYQPYEPCIPICPPYNKEPCIPICPPYNKEPCIPICPPYNKEPCIPICPPYQPYEPCIPICPPYQPYEPCIPICPPYPYPPYPFPPYIPEKIPKIPCPWERPFPLKKKCKRFPQREKMVSYNPIQPTKGDTVSFTQECISTEKKYVIDEEDLGTDQRVKVTEITDVESERTRLLLLASFQSGGPTLDVPFILRFPKILLALKNYLQTTLKAHSPCLYTNKNGDIFVILNNVLNRVDFGKKPGVVPAMPLVPSFRVPRPLNAVAAPPSPKPAPIVPIKYEFTPITGSALTSLVQMGLYSIMFTNTITQM</sequence>
<feature type="chain" id="PRO_5003960137" evidence="1">
    <location>
        <begin position="18"/>
        <end position="524"/>
    </location>
</feature>
<dbReference type="RefSeq" id="XP_008073149.1">
    <property type="nucleotide sequence ID" value="XM_008074958.1"/>
</dbReference>
<evidence type="ECO:0000313" key="3">
    <source>
        <dbReference type="Proteomes" id="UP000011081"/>
    </source>
</evidence>
<dbReference type="InParanoid" id="L2GYC5"/>
<reference evidence="3" key="1">
    <citation type="submission" date="2011-03" db="EMBL/GenBank/DDBJ databases">
        <title>The genome sequence of Vavraia culicis strain floridensis.</title>
        <authorList>
            <consortium name="The Broad Institute Genome Sequencing Platform"/>
            <person name="Cuomo C."/>
            <person name="Becnel J."/>
            <person name="Sanscrainte N."/>
            <person name="Young S.K."/>
            <person name="Zeng Q."/>
            <person name="Gargeya S."/>
            <person name="Fitzgerald M."/>
            <person name="Haas B."/>
            <person name="Abouelleil A."/>
            <person name="Alvarado L."/>
            <person name="Arachchi H.M."/>
            <person name="Berlin A."/>
            <person name="Chapman S.B."/>
            <person name="Gearin G."/>
            <person name="Goldberg J."/>
            <person name="Griggs A."/>
            <person name="Gujja S."/>
            <person name="Hansen M."/>
            <person name="Heiman D."/>
            <person name="Howarth C."/>
            <person name="Larimer J."/>
            <person name="Lui A."/>
            <person name="MacDonald P.J.P."/>
            <person name="McCowen C."/>
            <person name="Montmayeur A."/>
            <person name="Murphy C."/>
            <person name="Neiman D."/>
            <person name="Pearson M."/>
            <person name="Priest M."/>
            <person name="Roberts A."/>
            <person name="Saif S."/>
            <person name="Shea T."/>
            <person name="Sisk P."/>
            <person name="Stolte C."/>
            <person name="Sykes S."/>
            <person name="Wortman J."/>
            <person name="Nusbaum C."/>
            <person name="Birren B."/>
        </authorList>
    </citation>
    <scope>NUCLEOTIDE SEQUENCE [LARGE SCALE GENOMIC DNA]</scope>
    <source>
        <strain evidence="3">floridensis</strain>
    </source>
</reference>
<dbReference type="HOGENOM" id="CLU_542037_0_0_1"/>
<dbReference type="GeneID" id="19878015"/>
<evidence type="ECO:0000256" key="1">
    <source>
        <dbReference type="SAM" id="SignalP"/>
    </source>
</evidence>
<proteinExistence type="predicted"/>
<accession>L2GYC5</accession>
<keyword evidence="3" id="KW-1185">Reference proteome</keyword>
<dbReference type="Proteomes" id="UP000011081">
    <property type="component" value="Unassembled WGS sequence"/>
</dbReference>
<name>L2GYC5_VAVCU</name>
<dbReference type="EMBL" id="GL877405">
    <property type="protein sequence ID" value="ELA48288.1"/>
    <property type="molecule type" value="Genomic_DNA"/>
</dbReference>
<dbReference type="STRING" id="948595.L2GYC5"/>
<organism evidence="2 3">
    <name type="scientific">Vavraia culicis (isolate floridensis)</name>
    <name type="common">Microsporidian parasite</name>
    <dbReference type="NCBI Taxonomy" id="948595"/>
    <lineage>
        <taxon>Eukaryota</taxon>
        <taxon>Fungi</taxon>
        <taxon>Fungi incertae sedis</taxon>
        <taxon>Microsporidia</taxon>
        <taxon>Pleistophoridae</taxon>
        <taxon>Vavraia</taxon>
    </lineage>
</organism>
<evidence type="ECO:0000313" key="2">
    <source>
        <dbReference type="EMBL" id="ELA48288.1"/>
    </source>
</evidence>